<organism evidence="1 2">
    <name type="scientific">Streptomyces xanthii</name>
    <dbReference type="NCBI Taxonomy" id="2768069"/>
    <lineage>
        <taxon>Bacteria</taxon>
        <taxon>Bacillati</taxon>
        <taxon>Actinomycetota</taxon>
        <taxon>Actinomycetes</taxon>
        <taxon>Kitasatosporales</taxon>
        <taxon>Streptomycetaceae</taxon>
        <taxon>Streptomyces</taxon>
    </lineage>
</organism>
<evidence type="ECO:0000313" key="1">
    <source>
        <dbReference type="EMBL" id="QNS05398.1"/>
    </source>
</evidence>
<reference evidence="1 2" key="1">
    <citation type="submission" date="2020-09" db="EMBL/GenBank/DDBJ databases">
        <title>A novel species.</title>
        <authorList>
            <person name="Gao J."/>
        </authorList>
    </citation>
    <scope>NUCLEOTIDE SEQUENCE [LARGE SCALE GENOMIC DNA]</scope>
    <source>
        <strain evidence="1 2">CRXT-Y-14</strain>
    </source>
</reference>
<dbReference type="KEGG" id="sxn:IAG42_18550"/>
<keyword evidence="2" id="KW-1185">Reference proteome</keyword>
<dbReference type="Proteomes" id="UP000516428">
    <property type="component" value="Chromosome"/>
</dbReference>
<name>A0A7H1B9J3_9ACTN</name>
<gene>
    <name evidence="1" type="ORF">IAG42_18550</name>
</gene>
<protein>
    <submittedName>
        <fullName evidence="1">Uncharacterized protein</fullName>
    </submittedName>
</protein>
<dbReference type="RefSeq" id="WP_188338093.1">
    <property type="nucleotide sequence ID" value="NZ_CP061281.1"/>
</dbReference>
<dbReference type="EMBL" id="CP061281">
    <property type="protein sequence ID" value="QNS05398.1"/>
    <property type="molecule type" value="Genomic_DNA"/>
</dbReference>
<sequence length="260" mass="29289">MDTDPTPTSTAARRRLEEALHTLAVTFRGMTAIPEEANCTCHWGSEEEQALLKVPDVELDPDLLRRTWLAIDWTDHGAVMRRILPQFARELAAGRAEACVYGVAEAGGSLARGHWQQWPERQAAAVRDFLDAWWTHTLTDPTPPVPAHDVLAVCAEASGTLTPYLATWTRTTGPVSDDHLTRAATEWEYDLLGDDLPWKGNWYDTDRDRLRTDLTDWLLGPGTDRLRGARAPEELMSRIALLALTDEARYTHPDWPGHRY</sequence>
<dbReference type="AlphaFoldDB" id="A0A7H1B9J3"/>
<evidence type="ECO:0000313" key="2">
    <source>
        <dbReference type="Proteomes" id="UP000516428"/>
    </source>
</evidence>
<proteinExistence type="predicted"/>
<accession>A0A7H1B9J3</accession>